<dbReference type="AlphaFoldDB" id="A0A1G4ILU6"/>
<sequence length="191" mass="22370">MESRIRELEDHHARVYRELLEVLDKLYLAKSEMSVQDESALMIRRQLQASMMMTAPITTSMTNEGELNSRLEKLMRENYDMDGKLARHQNEKLRLVKEIYSGQKEYKELVGRIRPVASELRNRAETERKVVSQEKVVDGDENKESDKNNETNGINENEVLKELIVGLIYQSGYQGTNETIENWLRYLEKES</sequence>
<evidence type="ECO:0000313" key="2">
    <source>
        <dbReference type="EMBL" id="SCU77571.1"/>
    </source>
</evidence>
<protein>
    <submittedName>
        <fullName evidence="2">LAME_0A01552g1_1</fullName>
    </submittedName>
</protein>
<evidence type="ECO:0000256" key="1">
    <source>
        <dbReference type="SAM" id="MobiDB-lite"/>
    </source>
</evidence>
<accession>A0A1G4ILU6</accession>
<gene>
    <name evidence="2" type="ORF">LAME_0A01552G</name>
</gene>
<dbReference type="Pfam" id="PF20993">
    <property type="entry name" value="CENPH"/>
    <property type="match status" value="1"/>
</dbReference>
<feature type="region of interest" description="Disordered" evidence="1">
    <location>
        <begin position="131"/>
        <end position="154"/>
    </location>
</feature>
<dbReference type="OrthoDB" id="4035717at2759"/>
<evidence type="ECO:0000313" key="3">
    <source>
        <dbReference type="Proteomes" id="UP000191144"/>
    </source>
</evidence>
<organism evidence="2 3">
    <name type="scientific">Lachancea meyersii CBS 8951</name>
    <dbReference type="NCBI Taxonomy" id="1266667"/>
    <lineage>
        <taxon>Eukaryota</taxon>
        <taxon>Fungi</taxon>
        <taxon>Dikarya</taxon>
        <taxon>Ascomycota</taxon>
        <taxon>Saccharomycotina</taxon>
        <taxon>Saccharomycetes</taxon>
        <taxon>Saccharomycetales</taxon>
        <taxon>Saccharomycetaceae</taxon>
        <taxon>Lachancea</taxon>
    </lineage>
</organism>
<feature type="compositionally biased region" description="Basic and acidic residues" evidence="1">
    <location>
        <begin position="131"/>
        <end position="149"/>
    </location>
</feature>
<proteinExistence type="predicted"/>
<reference evidence="3" key="1">
    <citation type="submission" date="2016-03" db="EMBL/GenBank/DDBJ databases">
        <authorList>
            <person name="Devillers Hugo."/>
        </authorList>
    </citation>
    <scope>NUCLEOTIDE SEQUENCE [LARGE SCALE GENOMIC DNA]</scope>
</reference>
<keyword evidence="3" id="KW-1185">Reference proteome</keyword>
<name>A0A1G4ILU6_9SACH</name>
<dbReference type="Proteomes" id="UP000191144">
    <property type="component" value="Chromosome A"/>
</dbReference>
<dbReference type="EMBL" id="LT598483">
    <property type="protein sequence ID" value="SCU77571.1"/>
    <property type="molecule type" value="Genomic_DNA"/>
</dbReference>
<dbReference type="InterPro" id="IPR048744">
    <property type="entry name" value="MCM16"/>
</dbReference>